<proteinExistence type="predicted"/>
<evidence type="ECO:0000256" key="2">
    <source>
        <dbReference type="ARBA" id="ARBA00018426"/>
    </source>
</evidence>
<dbReference type="InterPro" id="IPR035959">
    <property type="entry name" value="RutC-like_sf"/>
</dbReference>
<dbReference type="OMA" id="WAPIRED"/>
<evidence type="ECO:0000256" key="4">
    <source>
        <dbReference type="ARBA" id="ARBA00031552"/>
    </source>
</evidence>
<dbReference type="Proteomes" id="UP000001881">
    <property type="component" value="Unassembled WGS sequence"/>
</dbReference>
<evidence type="ECO:0000256" key="3">
    <source>
        <dbReference type="ARBA" id="ARBA00029814"/>
    </source>
</evidence>
<dbReference type="Gene3D" id="3.40.50.620">
    <property type="entry name" value="HUPs"/>
    <property type="match status" value="1"/>
</dbReference>
<feature type="region of interest" description="Disordered" evidence="6">
    <location>
        <begin position="683"/>
        <end position="713"/>
    </location>
</feature>
<protein>
    <recommendedName>
        <fullName evidence="2">Diphthine--ammonia ligase</fullName>
        <ecNumber evidence="1">6.3.1.14</ecNumber>
    </recommendedName>
    <alternativeName>
        <fullName evidence="3">Diphthamide synthase</fullName>
    </alternativeName>
    <alternativeName>
        <fullName evidence="4">Diphthamide synthetase</fullName>
    </alternativeName>
</protein>
<comment type="catalytic activity">
    <reaction evidence="5">
        <text>diphthine-[translation elongation factor 2] + NH4(+) + ATP = diphthamide-[translation elongation factor 2] + AMP + diphosphate + H(+)</text>
        <dbReference type="Rhea" id="RHEA:19753"/>
        <dbReference type="Rhea" id="RHEA-COMP:10172"/>
        <dbReference type="Rhea" id="RHEA-COMP:10174"/>
        <dbReference type="ChEBI" id="CHEBI:15378"/>
        <dbReference type="ChEBI" id="CHEBI:16692"/>
        <dbReference type="ChEBI" id="CHEBI:28938"/>
        <dbReference type="ChEBI" id="CHEBI:30616"/>
        <dbReference type="ChEBI" id="CHEBI:33019"/>
        <dbReference type="ChEBI" id="CHEBI:82696"/>
        <dbReference type="ChEBI" id="CHEBI:456215"/>
        <dbReference type="EC" id="6.3.1.14"/>
    </reaction>
</comment>
<dbReference type="PANTHER" id="PTHR12196">
    <property type="entry name" value="DOMAIN OF UNKNOWN FUNCTION 71 DUF71 -CONTAINING PROTEIN"/>
    <property type="match status" value="1"/>
</dbReference>
<evidence type="ECO:0000313" key="9">
    <source>
        <dbReference type="Proteomes" id="UP000001881"/>
    </source>
</evidence>
<dbReference type="InParanoid" id="F7W1I8"/>
<dbReference type="CDD" id="cd06156">
    <property type="entry name" value="eu_AANH_C_2"/>
    <property type="match status" value="1"/>
</dbReference>
<reference evidence="8 9" key="1">
    <citation type="journal article" date="2010" name="PLoS Genet.">
        <title>De novo assembly of a 40 Mb eukaryotic genome from short sequence reads: Sordaria macrospora, a model organism for fungal morphogenesis.</title>
        <authorList>
            <person name="Nowrousian M."/>
            <person name="Stajich J."/>
            <person name="Chu M."/>
            <person name="Engh I."/>
            <person name="Espagne E."/>
            <person name="Halliday K."/>
            <person name="Kamerewerd J."/>
            <person name="Kempken F."/>
            <person name="Knab B."/>
            <person name="Kuo H.C."/>
            <person name="Osiewacz H.D."/>
            <person name="Poeggeler S."/>
            <person name="Read N."/>
            <person name="Seiler S."/>
            <person name="Smith K."/>
            <person name="Zickler D."/>
            <person name="Kueck U."/>
            <person name="Freitag M."/>
        </authorList>
    </citation>
    <scope>NUCLEOTIDE SEQUENCE [LARGE SCALE GENOMIC DNA]</scope>
    <source>
        <strain evidence="9">ATCC MYA-333 / DSM 997 / K(L3346) / K-hell</strain>
        <tissue evidence="8">Mycelium</tissue>
    </source>
</reference>
<dbReference type="STRING" id="771870.F7W1I8"/>
<dbReference type="eggNOG" id="KOG2316">
    <property type="taxonomic scope" value="Eukaryota"/>
</dbReference>
<dbReference type="HOGENOM" id="CLU_010289_2_0_1"/>
<dbReference type="InterPro" id="IPR006175">
    <property type="entry name" value="YjgF/YER057c/UK114"/>
</dbReference>
<evidence type="ECO:0000256" key="6">
    <source>
        <dbReference type="SAM" id="MobiDB-lite"/>
    </source>
</evidence>
<dbReference type="Pfam" id="PF01042">
    <property type="entry name" value="Ribonuc_L-PSP"/>
    <property type="match status" value="1"/>
</dbReference>
<evidence type="ECO:0000256" key="1">
    <source>
        <dbReference type="ARBA" id="ARBA00012089"/>
    </source>
</evidence>
<dbReference type="CDD" id="cd01994">
    <property type="entry name" value="AANH_PF0828-like"/>
    <property type="match status" value="1"/>
</dbReference>
<feature type="region of interest" description="Disordered" evidence="6">
    <location>
        <begin position="816"/>
        <end position="856"/>
    </location>
</feature>
<feature type="compositionally biased region" description="Acidic residues" evidence="6">
    <location>
        <begin position="62"/>
        <end position="73"/>
    </location>
</feature>
<dbReference type="InterPro" id="IPR002761">
    <property type="entry name" value="Diphthami_syn_dom"/>
</dbReference>
<feature type="region of interest" description="Disordered" evidence="6">
    <location>
        <begin position="52"/>
        <end position="73"/>
    </location>
</feature>
<dbReference type="OrthoDB" id="686384at2759"/>
<feature type="domain" description="Diphthamide synthase" evidence="7">
    <location>
        <begin position="151"/>
        <end position="314"/>
    </location>
</feature>
<dbReference type="InterPro" id="IPR030662">
    <property type="entry name" value="DPH6/MJ0570"/>
</dbReference>
<dbReference type="NCBIfam" id="TIGR00290">
    <property type="entry name" value="MJ0570_dom"/>
    <property type="match status" value="1"/>
</dbReference>
<accession>F7W1I8</accession>
<organism evidence="8 9">
    <name type="scientific">Sordaria macrospora (strain ATCC MYA-333 / DSM 997 / K(L3346) / K-hell)</name>
    <dbReference type="NCBI Taxonomy" id="771870"/>
    <lineage>
        <taxon>Eukaryota</taxon>
        <taxon>Fungi</taxon>
        <taxon>Dikarya</taxon>
        <taxon>Ascomycota</taxon>
        <taxon>Pezizomycotina</taxon>
        <taxon>Sordariomycetes</taxon>
        <taxon>Sordariomycetidae</taxon>
        <taxon>Sordariales</taxon>
        <taxon>Sordariaceae</taxon>
        <taxon>Sordaria</taxon>
    </lineage>
</organism>
<dbReference type="Gene3D" id="3.90.1490.10">
    <property type="entry name" value="putative n-type atp pyrophosphatase, domain 2"/>
    <property type="match status" value="1"/>
</dbReference>
<feature type="compositionally biased region" description="Acidic residues" evidence="6">
    <location>
        <begin position="834"/>
        <end position="845"/>
    </location>
</feature>
<evidence type="ECO:0000256" key="5">
    <source>
        <dbReference type="ARBA" id="ARBA00048108"/>
    </source>
</evidence>
<dbReference type="VEuPathDB" id="FungiDB:SMAC_04330"/>
<dbReference type="AlphaFoldDB" id="F7W1I8"/>
<name>F7W1I8_SORMK</name>
<feature type="compositionally biased region" description="Low complexity" evidence="6">
    <location>
        <begin position="824"/>
        <end position="833"/>
    </location>
</feature>
<dbReference type="SUPFAM" id="SSF52402">
    <property type="entry name" value="Adenine nucleotide alpha hydrolases-like"/>
    <property type="match status" value="1"/>
</dbReference>
<keyword evidence="9" id="KW-1185">Reference proteome</keyword>
<feature type="compositionally biased region" description="Low complexity" evidence="6">
    <location>
        <begin position="684"/>
        <end position="693"/>
    </location>
</feature>
<evidence type="ECO:0000313" key="8">
    <source>
        <dbReference type="EMBL" id="CCC04963.1"/>
    </source>
</evidence>
<dbReference type="Gene3D" id="3.30.1330.40">
    <property type="entry name" value="RutC-like"/>
    <property type="match status" value="2"/>
</dbReference>
<dbReference type="eggNOG" id="KOG2317">
    <property type="taxonomic scope" value="Eukaryota"/>
</dbReference>
<evidence type="ECO:0000259" key="7">
    <source>
        <dbReference type="Pfam" id="PF01902"/>
    </source>
</evidence>
<dbReference type="PANTHER" id="PTHR12196:SF2">
    <property type="entry name" value="DIPHTHINE--AMMONIA LIGASE"/>
    <property type="match status" value="1"/>
</dbReference>
<comment type="caution">
    <text evidence="8">The sequence shown here is derived from an EMBL/GenBank/DDBJ whole genome shotgun (WGS) entry which is preliminary data.</text>
</comment>
<dbReference type="FunFam" id="3.40.50.620:FF:000444">
    <property type="entry name" value="Adenine nucleotide alpha hydrolases-like protein"/>
    <property type="match status" value="1"/>
</dbReference>
<gene>
    <name evidence="8" type="ORF">SMAC_04330</name>
</gene>
<dbReference type="GO" id="GO:0017178">
    <property type="term" value="F:diphthine-ammonia ligase activity"/>
    <property type="evidence" value="ECO:0007669"/>
    <property type="project" value="UniProtKB-EC"/>
</dbReference>
<dbReference type="EMBL" id="CABT02000019">
    <property type="protein sequence ID" value="CCC04963.1"/>
    <property type="molecule type" value="Genomic_DNA"/>
</dbReference>
<dbReference type="FunFam" id="3.90.1490.10:FF:000004">
    <property type="entry name" value="ATP binding L-PSP endoribonuclease family protein"/>
    <property type="match status" value="1"/>
</dbReference>
<dbReference type="CDD" id="cd06155">
    <property type="entry name" value="eu_AANH_C_1"/>
    <property type="match status" value="1"/>
</dbReference>
<sequence>MANPAAAPSPPAQGGEGLNVIALISGGKDSFFSLLHCLAHGHRVVALANLHPPETNQHGELEPNDEEEGTAEEEEDLNSFMYQTVGHQVIPLYAEATGIPLYRQPIIGGATQGKDYSHFSGVSVSKIGPGGSGGSEAAVKVENNDNTEEAKAKGKGDDETESMIPLLLAIKRAHPEANAICAGAILSTYQRTRVESVATRLGLTPLAFLWKFPFLPVPSHSMDADAQLLDDMAVAGMEARIIKVASGGLDDSFLWTNVADPMGKARITRSMRRFGTASEKGAVIGEGGEFETLVLDGPGTLFRKRIVVEEKDRRIVREGGGCAWLSFGGARLEEKDVTDEKNEAVEVRIPDLLDARFVRVLEGLNKSAGEEEAEKLLALLSLDPKQGLSKQEGTSLLGLPQSLKDSKLQKWCFFVNPPSSAGNSRTIETETYSLVSQIRQQLQQLNLPPFAILTSTILLRNMADFPAVNTIYGALFDAPNPPSRVCVACGDSLSALAGGNDSNININIAIYLTVHTGFTNKSSKPDQRRQGLHVQSRSYWAPANIGPYSQAISIPLASLSSSSQASSSSYNNDDGPKLVSIAGQIPLVPATMTLPPSALPSSSDVESQQQRQALNTQLALSLQHLWRIGVEVGVQWWTSAVAYFPADPSTTSSSDSASMLMSEKARLAYKTWQSAHQWRFAKVSSDGDNSNSDSDGESDSEDEDSDAGGPDLWDRKFNPLYKSFAVSNSSGQASSSSGEPKLPDWKGGNPAFFAAQVSELPRSAGVEWHAHLGIAKASSKNVEVLESFLVDGDGGGDGDGGDNDDEGRRVVVEVHQTVIRSPASTSSTSTSSSYEDDSDDEEDNVDGSKKATTGPAILQTMLVERHTTTSSSSSAPFKGLDEIARLAARRLMSSEQGEAEKGNPSVSVRYVDTGVYSSAGPDGGVHVPVVPCASLWSGNGDKLASVTIYQSVFE</sequence>
<dbReference type="InterPro" id="IPR014729">
    <property type="entry name" value="Rossmann-like_a/b/a_fold"/>
</dbReference>
<dbReference type="GO" id="GO:0017183">
    <property type="term" value="P:protein histidyl modification to diphthamide"/>
    <property type="evidence" value="ECO:0007669"/>
    <property type="project" value="TreeGrafter"/>
</dbReference>
<feature type="compositionally biased region" description="Acidic residues" evidence="6">
    <location>
        <begin position="694"/>
        <end position="706"/>
    </location>
</feature>
<dbReference type="FunCoup" id="F7W1I8">
    <property type="interactions" value="95"/>
</dbReference>
<dbReference type="EC" id="6.3.1.14" evidence="1"/>
<dbReference type="SUPFAM" id="SSF55298">
    <property type="entry name" value="YjgF-like"/>
    <property type="match status" value="2"/>
</dbReference>
<dbReference type="Pfam" id="PF01902">
    <property type="entry name" value="Diphthami_syn_2"/>
    <property type="match status" value="1"/>
</dbReference>